<organism evidence="2 3">
    <name type="scientific">Sphaerobolus stellatus (strain SS14)</name>
    <dbReference type="NCBI Taxonomy" id="990650"/>
    <lineage>
        <taxon>Eukaryota</taxon>
        <taxon>Fungi</taxon>
        <taxon>Dikarya</taxon>
        <taxon>Basidiomycota</taxon>
        <taxon>Agaricomycotina</taxon>
        <taxon>Agaricomycetes</taxon>
        <taxon>Phallomycetidae</taxon>
        <taxon>Geastrales</taxon>
        <taxon>Sphaerobolaceae</taxon>
        <taxon>Sphaerobolus</taxon>
    </lineage>
</organism>
<dbReference type="EMBL" id="KN837121">
    <property type="protein sequence ID" value="KIJ43743.1"/>
    <property type="molecule type" value="Genomic_DNA"/>
</dbReference>
<dbReference type="HOGENOM" id="CLU_1134178_0_0_1"/>
<protein>
    <submittedName>
        <fullName evidence="2">Uncharacterized protein</fullName>
    </submittedName>
</protein>
<evidence type="ECO:0000256" key="1">
    <source>
        <dbReference type="SAM" id="SignalP"/>
    </source>
</evidence>
<sequence length="245" mass="28052">MSNPIFRRILIFTSVLWLFTQCGTRQVWDRIVLAPGYIKSIDAIHTAIVRSKSAPIDLYVRSPYMHPWLDCLKVIMPEITPRIRVLHLAWDHELSNDQDMQFREAVFPSQSLNYFPSLQVLRLFPLGVPKGASVHAPILKSLDVRGFLPDLSALTVDSRCSLTMFSRWSTTICDELGAELYTSCVHIQYLSWTGDTNISVHPDHYGERLKTVKILLFPFNVQELHIIFPPGPNKCYCPDIQLPSQ</sequence>
<dbReference type="Proteomes" id="UP000054279">
    <property type="component" value="Unassembled WGS sequence"/>
</dbReference>
<keyword evidence="3" id="KW-1185">Reference proteome</keyword>
<evidence type="ECO:0000313" key="2">
    <source>
        <dbReference type="EMBL" id="KIJ43743.1"/>
    </source>
</evidence>
<proteinExistence type="predicted"/>
<accession>A0A0C9UKZ8</accession>
<name>A0A0C9UKZ8_SPHS4</name>
<feature type="signal peptide" evidence="1">
    <location>
        <begin position="1"/>
        <end position="24"/>
    </location>
</feature>
<keyword evidence="1" id="KW-0732">Signal</keyword>
<reference evidence="2 3" key="1">
    <citation type="submission" date="2014-06" db="EMBL/GenBank/DDBJ databases">
        <title>Evolutionary Origins and Diversification of the Mycorrhizal Mutualists.</title>
        <authorList>
            <consortium name="DOE Joint Genome Institute"/>
            <consortium name="Mycorrhizal Genomics Consortium"/>
            <person name="Kohler A."/>
            <person name="Kuo A."/>
            <person name="Nagy L.G."/>
            <person name="Floudas D."/>
            <person name="Copeland A."/>
            <person name="Barry K.W."/>
            <person name="Cichocki N."/>
            <person name="Veneault-Fourrey C."/>
            <person name="LaButti K."/>
            <person name="Lindquist E.A."/>
            <person name="Lipzen A."/>
            <person name="Lundell T."/>
            <person name="Morin E."/>
            <person name="Murat C."/>
            <person name="Riley R."/>
            <person name="Ohm R."/>
            <person name="Sun H."/>
            <person name="Tunlid A."/>
            <person name="Henrissat B."/>
            <person name="Grigoriev I.V."/>
            <person name="Hibbett D.S."/>
            <person name="Martin F."/>
        </authorList>
    </citation>
    <scope>NUCLEOTIDE SEQUENCE [LARGE SCALE GENOMIC DNA]</scope>
    <source>
        <strain evidence="2 3">SS14</strain>
    </source>
</reference>
<evidence type="ECO:0000313" key="3">
    <source>
        <dbReference type="Proteomes" id="UP000054279"/>
    </source>
</evidence>
<feature type="chain" id="PRO_5002214364" evidence="1">
    <location>
        <begin position="25"/>
        <end position="245"/>
    </location>
</feature>
<gene>
    <name evidence="2" type="ORF">M422DRAFT_252991</name>
</gene>
<dbReference type="AlphaFoldDB" id="A0A0C9UKZ8"/>